<dbReference type="Pfam" id="PF12728">
    <property type="entry name" value="HTH_17"/>
    <property type="match status" value="1"/>
</dbReference>
<feature type="domain" description="Helix-turn-helix" evidence="1">
    <location>
        <begin position="37"/>
        <end position="86"/>
    </location>
</feature>
<dbReference type="EMBL" id="BK059107">
    <property type="protein sequence ID" value="DAE31372.1"/>
    <property type="molecule type" value="Genomic_DNA"/>
</dbReference>
<reference evidence="2" key="1">
    <citation type="journal article" date="2021" name="Proc. Natl. Acad. Sci. U.S.A.">
        <title>A Catalog of Tens of Thousands of Viruses from Human Metagenomes Reveals Hidden Associations with Chronic Diseases.</title>
        <authorList>
            <person name="Tisza M.J."/>
            <person name="Buck C.B."/>
        </authorList>
    </citation>
    <scope>NUCLEOTIDE SEQUENCE</scope>
    <source>
        <strain evidence="2">CtDJ83</strain>
    </source>
</reference>
<protein>
    <recommendedName>
        <fullName evidence="1">Helix-turn-helix domain-containing protein</fullName>
    </recommendedName>
</protein>
<sequence length="88" mass="10144">MNVAELTREERQMNVRASIDKAKEAIAKQTNTHPSNWLTAREACEILGVSLPTLLSGRKMGKYKFVYHNHTRIYYDKRSILEYVTAGE</sequence>
<organism evidence="2">
    <name type="scientific">virus sp. ctDJ83</name>
    <dbReference type="NCBI Taxonomy" id="2827625"/>
    <lineage>
        <taxon>Viruses</taxon>
    </lineage>
</organism>
<evidence type="ECO:0000313" key="2">
    <source>
        <dbReference type="EMBL" id="DAE31372.1"/>
    </source>
</evidence>
<proteinExistence type="predicted"/>
<name>A0A8S5RK65_9VIRU</name>
<accession>A0A8S5RK65</accession>
<dbReference type="InterPro" id="IPR041657">
    <property type="entry name" value="HTH_17"/>
</dbReference>
<evidence type="ECO:0000259" key="1">
    <source>
        <dbReference type="Pfam" id="PF12728"/>
    </source>
</evidence>